<dbReference type="EMBL" id="JANYMP010000025">
    <property type="protein sequence ID" value="MCS7482696.1"/>
    <property type="molecule type" value="Genomic_DNA"/>
</dbReference>
<keyword evidence="4" id="KW-1185">Reference proteome</keyword>
<dbReference type="InterPro" id="IPR009078">
    <property type="entry name" value="Ferritin-like_SF"/>
</dbReference>
<dbReference type="Proteomes" id="UP001141259">
    <property type="component" value="Unassembled WGS sequence"/>
</dbReference>
<evidence type="ECO:0000256" key="1">
    <source>
        <dbReference type="SAM" id="MobiDB-lite"/>
    </source>
</evidence>
<comment type="caution">
    <text evidence="3">The sequence shown here is derived from an EMBL/GenBank/DDBJ whole genome shotgun (WGS) entry which is preliminary data.</text>
</comment>
<dbReference type="RefSeq" id="WP_259628154.1">
    <property type="nucleotide sequence ID" value="NZ_JANYMP010000025.1"/>
</dbReference>
<feature type="region of interest" description="Disordered" evidence="1">
    <location>
        <begin position="1"/>
        <end position="23"/>
    </location>
</feature>
<gene>
    <name evidence="3" type="ORF">NZH93_38115</name>
</gene>
<evidence type="ECO:0000313" key="3">
    <source>
        <dbReference type="EMBL" id="MCS7482696.1"/>
    </source>
</evidence>
<dbReference type="CDD" id="cd00657">
    <property type="entry name" value="Ferritin_like"/>
    <property type="match status" value="1"/>
</dbReference>
<proteinExistence type="predicted"/>
<dbReference type="Pfam" id="PF14530">
    <property type="entry name" value="DUF4439"/>
    <property type="match status" value="1"/>
</dbReference>
<dbReference type="AlphaFoldDB" id="A0A9X2VU48"/>
<name>A0A9X2VU48_9PSEU</name>
<reference evidence="3" key="1">
    <citation type="submission" date="2022-08" db="EMBL/GenBank/DDBJ databases">
        <authorList>
            <person name="Tistechok S."/>
            <person name="Samborskyy M."/>
            <person name="Roman I."/>
        </authorList>
    </citation>
    <scope>NUCLEOTIDE SEQUENCE</scope>
    <source>
        <strain evidence="3">DSM 103496</strain>
    </source>
</reference>
<organism evidence="3 4">
    <name type="scientific">Umezawaea endophytica</name>
    <dbReference type="NCBI Taxonomy" id="1654476"/>
    <lineage>
        <taxon>Bacteria</taxon>
        <taxon>Bacillati</taxon>
        <taxon>Actinomycetota</taxon>
        <taxon>Actinomycetes</taxon>
        <taxon>Pseudonocardiales</taxon>
        <taxon>Pseudonocardiaceae</taxon>
        <taxon>Umezawaea</taxon>
    </lineage>
</organism>
<evidence type="ECO:0000259" key="2">
    <source>
        <dbReference type="Pfam" id="PF14530"/>
    </source>
</evidence>
<dbReference type="Gene3D" id="1.20.1260.10">
    <property type="match status" value="1"/>
</dbReference>
<dbReference type="SUPFAM" id="SSF47240">
    <property type="entry name" value="Ferritin-like"/>
    <property type="match status" value="1"/>
</dbReference>
<sequence length="163" mass="16722">MNRSAMGQPSSAIAPSGGKPTGDAVQAVQDALAAEHAAVWTYGLVTAFVEQGPRTAEGAAAHRARRDATERLLRDASAEPVPPAPAYLPPAPVTDATSAIAAMVAVEIDACVAWRGVLERTEDADLRRTALDALTGCAVRATRWRKTAGLLPAGLAMPGTAVG</sequence>
<dbReference type="InterPro" id="IPR012347">
    <property type="entry name" value="Ferritin-like"/>
</dbReference>
<dbReference type="InterPro" id="IPR029447">
    <property type="entry name" value="DUF4439"/>
</dbReference>
<accession>A0A9X2VU48</accession>
<feature type="domain" description="DUF4439" evidence="2">
    <location>
        <begin position="27"/>
        <end position="161"/>
    </location>
</feature>
<protein>
    <submittedName>
        <fullName evidence="3">Ferritin-like domain-containing protein</fullName>
    </submittedName>
</protein>
<feature type="compositionally biased region" description="Polar residues" evidence="1">
    <location>
        <begin position="1"/>
        <end position="13"/>
    </location>
</feature>
<evidence type="ECO:0000313" key="4">
    <source>
        <dbReference type="Proteomes" id="UP001141259"/>
    </source>
</evidence>